<comment type="caution">
    <text evidence="1">The sequence shown here is derived from an EMBL/GenBank/DDBJ whole genome shotgun (WGS) entry which is preliminary data.</text>
</comment>
<sequence>FEKKFSFCHLKKVEKLWTHYQQQVQQVASKWII</sequence>
<proteinExistence type="predicted"/>
<accession>X0WL75</accession>
<reference evidence="1" key="1">
    <citation type="journal article" date="2014" name="Front. Microbiol.">
        <title>High frequency of phylogenetically diverse reductive dehalogenase-homologous genes in deep subseafloor sedimentary metagenomes.</title>
        <authorList>
            <person name="Kawai M."/>
            <person name="Futagami T."/>
            <person name="Toyoda A."/>
            <person name="Takaki Y."/>
            <person name="Nishi S."/>
            <person name="Hori S."/>
            <person name="Arai W."/>
            <person name="Tsubouchi T."/>
            <person name="Morono Y."/>
            <person name="Uchiyama I."/>
            <person name="Ito T."/>
            <person name="Fujiyama A."/>
            <person name="Inagaki F."/>
            <person name="Takami H."/>
        </authorList>
    </citation>
    <scope>NUCLEOTIDE SEQUENCE</scope>
    <source>
        <strain evidence="1">Expedition CK06-06</strain>
    </source>
</reference>
<gene>
    <name evidence="1" type="ORF">S01H1_47911</name>
</gene>
<name>X0WL75_9ZZZZ</name>
<feature type="non-terminal residue" evidence="1">
    <location>
        <position position="1"/>
    </location>
</feature>
<evidence type="ECO:0000313" key="1">
    <source>
        <dbReference type="EMBL" id="GAG25258.1"/>
    </source>
</evidence>
<protein>
    <submittedName>
        <fullName evidence="1">Uncharacterized protein</fullName>
    </submittedName>
</protein>
<dbReference type="AlphaFoldDB" id="X0WL75"/>
<dbReference type="EMBL" id="BARS01030735">
    <property type="protein sequence ID" value="GAG25258.1"/>
    <property type="molecule type" value="Genomic_DNA"/>
</dbReference>
<organism evidence="1">
    <name type="scientific">marine sediment metagenome</name>
    <dbReference type="NCBI Taxonomy" id="412755"/>
    <lineage>
        <taxon>unclassified sequences</taxon>
        <taxon>metagenomes</taxon>
        <taxon>ecological metagenomes</taxon>
    </lineage>
</organism>